<dbReference type="GO" id="GO:0010099">
    <property type="term" value="P:regulation of photomorphogenesis"/>
    <property type="evidence" value="ECO:0007669"/>
    <property type="project" value="InterPro"/>
</dbReference>
<dbReference type="PANTHER" id="PTHR36062">
    <property type="entry name" value="OS01G0687300 PROTEIN"/>
    <property type="match status" value="1"/>
</dbReference>
<keyword evidence="3" id="KW-1185">Reference proteome</keyword>
<proteinExistence type="predicted"/>
<evidence type="ECO:0000313" key="3">
    <source>
        <dbReference type="Proteomes" id="UP000250235"/>
    </source>
</evidence>
<evidence type="ECO:0000256" key="1">
    <source>
        <dbReference type="SAM" id="MobiDB-lite"/>
    </source>
</evidence>
<gene>
    <name evidence="2" type="ORF">F511_07026</name>
</gene>
<protein>
    <recommendedName>
        <fullName evidence="4">F-box protein</fullName>
    </recommendedName>
</protein>
<dbReference type="InterPro" id="IPR037476">
    <property type="entry name" value="PCH1"/>
</dbReference>
<organism evidence="2 3">
    <name type="scientific">Dorcoceras hygrometricum</name>
    <dbReference type="NCBI Taxonomy" id="472368"/>
    <lineage>
        <taxon>Eukaryota</taxon>
        <taxon>Viridiplantae</taxon>
        <taxon>Streptophyta</taxon>
        <taxon>Embryophyta</taxon>
        <taxon>Tracheophyta</taxon>
        <taxon>Spermatophyta</taxon>
        <taxon>Magnoliopsida</taxon>
        <taxon>eudicotyledons</taxon>
        <taxon>Gunneridae</taxon>
        <taxon>Pentapetalae</taxon>
        <taxon>asterids</taxon>
        <taxon>lamiids</taxon>
        <taxon>Lamiales</taxon>
        <taxon>Gesneriaceae</taxon>
        <taxon>Didymocarpoideae</taxon>
        <taxon>Trichosporeae</taxon>
        <taxon>Loxocarpinae</taxon>
        <taxon>Dorcoceras</taxon>
    </lineage>
</organism>
<sequence>MSDRVVQSVNETSGGSVQPMQTYQSVWMSHWMRTSCKATPETLNLASGNGEMGYGVKDNNLRYGLDVLTPGKGPDSTNIDSTNMGTERLGFGSSVFKQSGKTDDMQLQRAVTDGNFEVGKDVDVNKGSRLPPILRGIPYSSDTSSRGFHPLDEGTSNYPLEWMKDHPSAKESCFMSLKPSQETFAEPSSLGVLYKHDLGKYELRKGKSEVSSLICGAEVSKNQFQKADLRAQEHISCNKHSRSADLVCEGNKDTQPQSKIFTKKYFGESNESLLFDVPSTSHNHLPAINQEWFQKMQKCSGLRPYPGHYIVSEETEAKKSYYNRYALPKLPNCLRNVETMRICTTVEEGNLRGYPRFSQTSRSVLIAKTTDFNLSNEFDCFDATRIITEVNGNIASQGKRGAILQQLSSSAESERKGHVGGVKARKTTTKNESSDETDSMDMDNFKKETQIQAFNLNSDISYPVGFFSSRETESRGLNTKLLDINLELPALPATAASSENSGPSSSKTQSLEMDTLMAHAEPSKPNFNLSLEISQESDPGDRWVKRLKLSSSQSSSQGTNNNVAENSHDKKMKRYFGIVPMDGIPSTEPYLGMRHGKESMALHDKGTLSRKNTEIMVSPTKKSTELFSQPWIQRWLHDESHGTREYTETKAVCAPQSSKLAMEDDQKEQFPSLGAMAMMGKAMRGFQPCDLQKRGSFTVWNTKAS</sequence>
<evidence type="ECO:0000313" key="2">
    <source>
        <dbReference type="EMBL" id="KZV52633.1"/>
    </source>
</evidence>
<dbReference type="AlphaFoldDB" id="A0A2Z7CZV5"/>
<dbReference type="PANTHER" id="PTHR36062:SF1">
    <property type="entry name" value="OS01G0687300 PROTEIN"/>
    <property type="match status" value="1"/>
</dbReference>
<evidence type="ECO:0008006" key="4">
    <source>
        <dbReference type="Google" id="ProtNLM"/>
    </source>
</evidence>
<dbReference type="OrthoDB" id="649277at2759"/>
<feature type="region of interest" description="Disordered" evidence="1">
    <location>
        <begin position="408"/>
        <end position="441"/>
    </location>
</feature>
<dbReference type="EMBL" id="KQ991027">
    <property type="protein sequence ID" value="KZV52633.1"/>
    <property type="molecule type" value="Genomic_DNA"/>
</dbReference>
<dbReference type="Proteomes" id="UP000250235">
    <property type="component" value="Unassembled WGS sequence"/>
</dbReference>
<feature type="region of interest" description="Disordered" evidence="1">
    <location>
        <begin position="549"/>
        <end position="569"/>
    </location>
</feature>
<reference evidence="2 3" key="1">
    <citation type="journal article" date="2015" name="Proc. Natl. Acad. Sci. U.S.A.">
        <title>The resurrection genome of Boea hygrometrica: A blueprint for survival of dehydration.</title>
        <authorList>
            <person name="Xiao L."/>
            <person name="Yang G."/>
            <person name="Zhang L."/>
            <person name="Yang X."/>
            <person name="Zhao S."/>
            <person name="Ji Z."/>
            <person name="Zhou Q."/>
            <person name="Hu M."/>
            <person name="Wang Y."/>
            <person name="Chen M."/>
            <person name="Xu Y."/>
            <person name="Jin H."/>
            <person name="Xiao X."/>
            <person name="Hu G."/>
            <person name="Bao F."/>
            <person name="Hu Y."/>
            <person name="Wan P."/>
            <person name="Li L."/>
            <person name="Deng X."/>
            <person name="Kuang T."/>
            <person name="Xiang C."/>
            <person name="Zhu J.K."/>
            <person name="Oliver M.J."/>
            <person name="He Y."/>
        </authorList>
    </citation>
    <scope>NUCLEOTIDE SEQUENCE [LARGE SCALE GENOMIC DNA]</scope>
    <source>
        <strain evidence="3">cv. XS01</strain>
    </source>
</reference>
<name>A0A2Z7CZV5_9LAMI</name>
<accession>A0A2Z7CZV5</accession>